<gene>
    <name evidence="2" type="ORF">GIY09_05100</name>
</gene>
<dbReference type="GO" id="GO:0005829">
    <property type="term" value="C:cytosol"/>
    <property type="evidence" value="ECO:0007669"/>
    <property type="project" value="TreeGrafter"/>
</dbReference>
<dbReference type="RefSeq" id="WP_153863377.1">
    <property type="nucleotide sequence ID" value="NZ_WJQS01000003.1"/>
</dbReference>
<dbReference type="InterPro" id="IPR019897">
    <property type="entry name" value="RidA_CS"/>
</dbReference>
<dbReference type="EMBL" id="WJQS01000003">
    <property type="protein sequence ID" value="MRI85253.1"/>
    <property type="molecule type" value="Genomic_DNA"/>
</dbReference>
<dbReference type="PROSITE" id="PS01094">
    <property type="entry name" value="UPF0076"/>
    <property type="match status" value="1"/>
</dbReference>
<accession>A0A6I2GXZ3</accession>
<dbReference type="Gene3D" id="3.30.1330.40">
    <property type="entry name" value="RutC-like"/>
    <property type="match status" value="1"/>
</dbReference>
<dbReference type="NCBIfam" id="TIGR00004">
    <property type="entry name" value="Rid family detoxifying hydrolase"/>
    <property type="match status" value="1"/>
</dbReference>
<name>A0A6I2GXZ3_9LACT</name>
<dbReference type="FunFam" id="3.30.1330.40:FF:000001">
    <property type="entry name" value="L-PSP family endoribonuclease"/>
    <property type="match status" value="1"/>
</dbReference>
<dbReference type="PANTHER" id="PTHR11803">
    <property type="entry name" value="2-IMINOBUTANOATE/2-IMINOPROPANOATE DEAMINASE RIDA"/>
    <property type="match status" value="1"/>
</dbReference>
<comment type="similarity">
    <text evidence="1">Belongs to the RutC family.</text>
</comment>
<sequence length="124" mass="13467">MKKIESNLAPAAVGPYSQAIDTGNLVFLSGQLGIDRQTGTMVDGLEAQTHQAFRNIQYVLAEAGLTLANIAKVTVFLNDIQDFSKVNEIYASYFEQPYPARSAFQVAALPMNGLVEIEVIASKE</sequence>
<evidence type="ECO:0000313" key="3">
    <source>
        <dbReference type="Proteomes" id="UP000430975"/>
    </source>
</evidence>
<dbReference type="GO" id="GO:0019239">
    <property type="term" value="F:deaminase activity"/>
    <property type="evidence" value="ECO:0007669"/>
    <property type="project" value="TreeGrafter"/>
</dbReference>
<dbReference type="Proteomes" id="UP000430975">
    <property type="component" value="Unassembled WGS sequence"/>
</dbReference>
<dbReference type="PANTHER" id="PTHR11803:SF39">
    <property type="entry name" value="2-IMINOBUTANOATE_2-IMINOPROPANOATE DEAMINASE"/>
    <property type="match status" value="1"/>
</dbReference>
<dbReference type="InterPro" id="IPR006056">
    <property type="entry name" value="RidA"/>
</dbReference>
<proteinExistence type="inferred from homology"/>
<dbReference type="InterPro" id="IPR006175">
    <property type="entry name" value="YjgF/YER057c/UK114"/>
</dbReference>
<dbReference type="InterPro" id="IPR035959">
    <property type="entry name" value="RutC-like_sf"/>
</dbReference>
<dbReference type="CDD" id="cd00448">
    <property type="entry name" value="YjgF_YER057c_UK114_family"/>
    <property type="match status" value="1"/>
</dbReference>
<evidence type="ECO:0000313" key="2">
    <source>
        <dbReference type="EMBL" id="MRI85253.1"/>
    </source>
</evidence>
<comment type="caution">
    <text evidence="2">The sequence shown here is derived from an EMBL/GenBank/DDBJ whole genome shotgun (WGS) entry which is preliminary data.</text>
</comment>
<protein>
    <submittedName>
        <fullName evidence="2">RidA family protein</fullName>
    </submittedName>
</protein>
<dbReference type="Pfam" id="PF01042">
    <property type="entry name" value="Ribonuc_L-PSP"/>
    <property type="match status" value="1"/>
</dbReference>
<evidence type="ECO:0000256" key="1">
    <source>
        <dbReference type="ARBA" id="ARBA00010552"/>
    </source>
</evidence>
<keyword evidence="3" id="KW-1185">Reference proteome</keyword>
<reference evidence="2 3" key="1">
    <citation type="submission" date="2019-11" db="EMBL/GenBank/DDBJ databases">
        <title>Characterisation of Fundicoccus ignavus gen. nov. sp. nov., a novel genus of the family Aerococcaceae isolated from bulk tank milk.</title>
        <authorList>
            <person name="Siebert A."/>
            <person name="Huptas C."/>
            <person name="Wenning M."/>
            <person name="Scherer S."/>
            <person name="Doll E.V."/>
        </authorList>
    </citation>
    <scope>NUCLEOTIDE SEQUENCE [LARGE SCALE GENOMIC DNA]</scope>
    <source>
        <strain evidence="2 3">WS4759</strain>
    </source>
</reference>
<dbReference type="AlphaFoldDB" id="A0A6I2GXZ3"/>
<organism evidence="2 3">
    <name type="scientific">Fundicoccus ignavus</name>
    <dbReference type="NCBI Taxonomy" id="2664442"/>
    <lineage>
        <taxon>Bacteria</taxon>
        <taxon>Bacillati</taxon>
        <taxon>Bacillota</taxon>
        <taxon>Bacilli</taxon>
        <taxon>Lactobacillales</taxon>
        <taxon>Aerococcaceae</taxon>
        <taxon>Fundicoccus</taxon>
    </lineage>
</organism>
<dbReference type="SUPFAM" id="SSF55298">
    <property type="entry name" value="YjgF-like"/>
    <property type="match status" value="1"/>
</dbReference>